<keyword evidence="4 6" id="KW-1133">Transmembrane helix</keyword>
<feature type="transmembrane region" description="Helical" evidence="6">
    <location>
        <begin position="365"/>
        <end position="386"/>
    </location>
</feature>
<dbReference type="Proteomes" id="UP000735592">
    <property type="component" value="Unassembled WGS sequence"/>
</dbReference>
<dbReference type="Pfam" id="PF07690">
    <property type="entry name" value="MFS_1"/>
    <property type="match status" value="1"/>
</dbReference>
<sequence>MMLATVMYKNLDVPNAELAFYTAWLYLPWVIKPLWSPLVELFGTKRRWIVGLQWLSAVALASVALSLHLPDFFRISLALLWLLAFSSATHDIASDGYYMLGLPERSQQAAFVGVRSAFYKLGMIAGQGGLVYLAGVLIERHGDAAQAWAVVFSLLALLLLLLGAYHQWVLPRPATDQPYIARANLWAGFVETFRSFFRKPGIGVTLGFLLLYRLGEAQLLKMAAPFLLDSRAQGGLGLSTASVGIVYGTVGVAALVLGGIAGGLVIARFGLKRSLWPMVCIMHIPDLVFVYLAVAQPSDTLLIAAGLAVEQFGYGFGFAAFMLYMVTVADGEHKTAHYALCTGFMALGMMLPGMVAGWLQQQLGYQLFFLWACIATLPAFGMTLLVRRAL</sequence>
<reference evidence="8 9" key="1">
    <citation type="submission" date="2019-11" db="EMBL/GenBank/DDBJ databases">
        <title>Type strains purchased from KCTC, JCM and DSMZ.</title>
        <authorList>
            <person name="Lu H."/>
        </authorList>
    </citation>
    <scope>NUCLEOTIDE SEQUENCE [LARGE SCALE GENOMIC DNA]</scope>
    <source>
        <strain evidence="8 9">DSM 103461</strain>
    </source>
</reference>
<keyword evidence="2" id="KW-0813">Transport</keyword>
<name>A0ABW9SQA1_9BURK</name>
<accession>A0ABW9SQA1</accession>
<dbReference type="EMBL" id="WNKW01000004">
    <property type="protein sequence ID" value="MTW34343.1"/>
    <property type="molecule type" value="Genomic_DNA"/>
</dbReference>
<dbReference type="PANTHER" id="PTHR12778">
    <property type="entry name" value="SOLUTE CARRIER FAMILY 33 ACETYL-COA TRANSPORTER -RELATED"/>
    <property type="match status" value="1"/>
</dbReference>
<evidence type="ECO:0000313" key="9">
    <source>
        <dbReference type="Proteomes" id="UP000735592"/>
    </source>
</evidence>
<evidence type="ECO:0000256" key="6">
    <source>
        <dbReference type="SAM" id="Phobius"/>
    </source>
</evidence>
<feature type="transmembrane region" description="Helical" evidence="6">
    <location>
        <begin position="118"/>
        <end position="138"/>
    </location>
</feature>
<feature type="transmembrane region" description="Helical" evidence="6">
    <location>
        <begin position="274"/>
        <end position="294"/>
    </location>
</feature>
<dbReference type="Gene3D" id="1.20.1250.20">
    <property type="entry name" value="MFS general substrate transporter like domains"/>
    <property type="match status" value="2"/>
</dbReference>
<feature type="transmembrane region" description="Helical" evidence="6">
    <location>
        <begin position="144"/>
        <end position="165"/>
    </location>
</feature>
<proteinExistence type="predicted"/>
<keyword evidence="3 6" id="KW-0812">Transmembrane</keyword>
<feature type="transmembrane region" description="Helical" evidence="6">
    <location>
        <begin position="244"/>
        <end position="267"/>
    </location>
</feature>
<comment type="subcellular location">
    <subcellularLocation>
        <location evidence="1">Membrane</location>
        <topology evidence="1">Multi-pass membrane protein</topology>
    </subcellularLocation>
</comment>
<protein>
    <submittedName>
        <fullName evidence="8">MFS transporter</fullName>
    </submittedName>
</protein>
<evidence type="ECO:0000256" key="1">
    <source>
        <dbReference type="ARBA" id="ARBA00004141"/>
    </source>
</evidence>
<dbReference type="PROSITE" id="PS50850">
    <property type="entry name" value="MFS"/>
    <property type="match status" value="1"/>
</dbReference>
<keyword evidence="9" id="KW-1185">Reference proteome</keyword>
<dbReference type="InterPro" id="IPR020846">
    <property type="entry name" value="MFS_dom"/>
</dbReference>
<gene>
    <name evidence="8" type="ORF">GM655_16160</name>
</gene>
<dbReference type="InterPro" id="IPR036259">
    <property type="entry name" value="MFS_trans_sf"/>
</dbReference>
<feature type="transmembrane region" description="Helical" evidence="6">
    <location>
        <begin position="300"/>
        <end position="326"/>
    </location>
</feature>
<evidence type="ECO:0000256" key="3">
    <source>
        <dbReference type="ARBA" id="ARBA00022692"/>
    </source>
</evidence>
<feature type="transmembrane region" description="Helical" evidence="6">
    <location>
        <begin position="48"/>
        <end position="69"/>
    </location>
</feature>
<feature type="domain" description="Major facilitator superfamily (MFS) profile" evidence="7">
    <location>
        <begin position="1"/>
        <end position="390"/>
    </location>
</feature>
<dbReference type="InterPro" id="IPR004752">
    <property type="entry name" value="AmpG_permease/AT-1"/>
</dbReference>
<dbReference type="SUPFAM" id="SSF103473">
    <property type="entry name" value="MFS general substrate transporter"/>
    <property type="match status" value="1"/>
</dbReference>
<evidence type="ECO:0000256" key="2">
    <source>
        <dbReference type="ARBA" id="ARBA00022448"/>
    </source>
</evidence>
<dbReference type="InterPro" id="IPR011701">
    <property type="entry name" value="MFS"/>
</dbReference>
<organism evidence="8 9">
    <name type="scientific">Pseudoduganella danionis</name>
    <dbReference type="NCBI Taxonomy" id="1890295"/>
    <lineage>
        <taxon>Bacteria</taxon>
        <taxon>Pseudomonadati</taxon>
        <taxon>Pseudomonadota</taxon>
        <taxon>Betaproteobacteria</taxon>
        <taxon>Burkholderiales</taxon>
        <taxon>Oxalobacteraceae</taxon>
        <taxon>Telluria group</taxon>
        <taxon>Pseudoduganella</taxon>
    </lineage>
</organism>
<keyword evidence="5 6" id="KW-0472">Membrane</keyword>
<dbReference type="PANTHER" id="PTHR12778:SF10">
    <property type="entry name" value="MAJOR FACILITATOR SUPERFAMILY DOMAIN-CONTAINING PROTEIN 3"/>
    <property type="match status" value="1"/>
</dbReference>
<evidence type="ECO:0000313" key="8">
    <source>
        <dbReference type="EMBL" id="MTW34343.1"/>
    </source>
</evidence>
<evidence type="ECO:0000259" key="7">
    <source>
        <dbReference type="PROSITE" id="PS50850"/>
    </source>
</evidence>
<comment type="caution">
    <text evidence="8">The sequence shown here is derived from an EMBL/GenBank/DDBJ whole genome shotgun (WGS) entry which is preliminary data.</text>
</comment>
<feature type="transmembrane region" description="Helical" evidence="6">
    <location>
        <begin position="338"/>
        <end position="359"/>
    </location>
</feature>
<evidence type="ECO:0000256" key="5">
    <source>
        <dbReference type="ARBA" id="ARBA00023136"/>
    </source>
</evidence>
<evidence type="ECO:0000256" key="4">
    <source>
        <dbReference type="ARBA" id="ARBA00022989"/>
    </source>
</evidence>